<dbReference type="InterPro" id="IPR001478">
    <property type="entry name" value="PDZ"/>
</dbReference>
<dbReference type="Gene3D" id="1.25.40.190">
    <property type="entry name" value="Actin-related protein 2/3 complex subunit 5"/>
    <property type="match status" value="1"/>
</dbReference>
<dbReference type="OrthoDB" id="10036828at2759"/>
<dbReference type="GO" id="GO:0007165">
    <property type="term" value="P:signal transduction"/>
    <property type="evidence" value="ECO:0007669"/>
    <property type="project" value="InterPro"/>
</dbReference>
<dbReference type="InterPro" id="IPR036034">
    <property type="entry name" value="PDZ_sf"/>
</dbReference>
<comment type="subcellular location">
    <subcellularLocation>
        <location evidence="2">Cytoplasm</location>
        <location evidence="2">Cytoskeleton</location>
    </subcellularLocation>
    <subcellularLocation>
        <location evidence="3">Early endosome</location>
    </subcellularLocation>
    <subcellularLocation>
        <location evidence="1">Endomembrane system</location>
        <topology evidence="1">Peripheral membrane protein</topology>
    </subcellularLocation>
</comment>
<evidence type="ECO:0000256" key="5">
    <source>
        <dbReference type="ARBA" id="ARBA00022490"/>
    </source>
</evidence>
<organism evidence="13">
    <name type="scientific">Notodromas monacha</name>
    <dbReference type="NCBI Taxonomy" id="399045"/>
    <lineage>
        <taxon>Eukaryota</taxon>
        <taxon>Metazoa</taxon>
        <taxon>Ecdysozoa</taxon>
        <taxon>Arthropoda</taxon>
        <taxon>Crustacea</taxon>
        <taxon>Oligostraca</taxon>
        <taxon>Ostracoda</taxon>
        <taxon>Podocopa</taxon>
        <taxon>Podocopida</taxon>
        <taxon>Cypridocopina</taxon>
        <taxon>Cypridoidea</taxon>
        <taxon>Cyprididae</taxon>
        <taxon>Notodromas</taxon>
    </lineage>
</organism>
<dbReference type="SUPFAM" id="SSF64268">
    <property type="entry name" value="PX domain"/>
    <property type="match status" value="1"/>
</dbReference>
<dbReference type="PANTHER" id="PTHR12431:SF19">
    <property type="entry name" value="SORTING NEXIN-27"/>
    <property type="match status" value="1"/>
</dbReference>
<dbReference type="SUPFAM" id="SSF69103">
    <property type="entry name" value="Arp2/3 complex 16 kDa subunit ARPC5"/>
    <property type="match status" value="1"/>
</dbReference>
<dbReference type="CDD" id="cd23070">
    <property type="entry name" value="PDZ_SNX27-like"/>
    <property type="match status" value="1"/>
</dbReference>
<dbReference type="GO" id="GO:0006886">
    <property type="term" value="P:intracellular protein transport"/>
    <property type="evidence" value="ECO:0007669"/>
    <property type="project" value="TreeGrafter"/>
</dbReference>
<dbReference type="InterPro" id="IPR037833">
    <property type="entry name" value="SNX27_PX"/>
</dbReference>
<dbReference type="PROSITE" id="PS50200">
    <property type="entry name" value="RA"/>
    <property type="match status" value="1"/>
</dbReference>
<keyword evidence="7" id="KW-0446">Lipid-binding</keyword>
<gene>
    <name evidence="13" type="ORF">NMOB1V02_LOCUS658</name>
</gene>
<dbReference type="GO" id="GO:0032266">
    <property type="term" value="F:phosphatidylinositol-3-phosphate binding"/>
    <property type="evidence" value="ECO:0007669"/>
    <property type="project" value="InterPro"/>
</dbReference>
<feature type="domain" description="PX" evidence="11">
    <location>
        <begin position="231"/>
        <end position="368"/>
    </location>
</feature>
<dbReference type="SMART" id="SM00228">
    <property type="entry name" value="PDZ"/>
    <property type="match status" value="1"/>
</dbReference>
<dbReference type="Gene3D" id="3.10.20.90">
    <property type="entry name" value="Phosphatidylinositol 3-kinase Catalytic Subunit, Chain A, domain 1"/>
    <property type="match status" value="1"/>
</dbReference>
<dbReference type="GO" id="GO:0005885">
    <property type="term" value="C:Arp2/3 protein complex"/>
    <property type="evidence" value="ECO:0007669"/>
    <property type="project" value="InterPro"/>
</dbReference>
<evidence type="ECO:0000256" key="9">
    <source>
        <dbReference type="ARBA" id="ARBA00023212"/>
    </source>
</evidence>
<dbReference type="EMBL" id="OA882094">
    <property type="protein sequence ID" value="CAD7272736.1"/>
    <property type="molecule type" value="Genomic_DNA"/>
</dbReference>
<sequence>MAKNTLSSAFRKLDVDQYDAEKYIEEDAAEPQSPPVGPDEREINSLVAQNKCVDALLNILQNSPCGAKNQMVRDSALNLMLKVMTSIKSSSVEEAVNSVPKHQGFLVTTRRDALSFLPPSISNNFKWIIAPVMDDTQPRVVTIHKNENGFGFNVRGQVSEGGQLKSINGELYGPMQHVSAVLEGGAAEKAGVRKGDRILEVNGTVVEGFTHRQVVDLIRAGGDDLTLTVISVSEEEADRLEPLEDSNGDLTIYDYSDKRSLPITIPDYCSVVGLGNEKFVVYNIYMAGRHLCSRRYSEFCSLHQALKREFYDFSFPKLPGKWLFTLNEQQLDARRRGLEHYLEKICAVRVIADSDIVQEFFTDNKLEGPSVGPVINVDIKVLLPDQKVVCLSVKKTSTADEVYQSVLTKINMDPETARFFALFELIEYCFERKLQANEFPHAIYIQNYTTATATCLALRKWAFLPEVESRLLGDTQAVSYIYWQAVDDVNRGHVKAGNKLYELKAVQDPGKALDYLKLVMELPGYGDVRFPHCACDARKTGHVIPIVNGKIFRLEACTIDGEVEPQMIEFAWNTILQWEIDEKNFSFNFLYDRTPKPPRWVKIFGAFNIYLWECFQRVQEELDWLRNDSNIERHSTP</sequence>
<evidence type="ECO:0000256" key="3">
    <source>
        <dbReference type="ARBA" id="ARBA00004412"/>
    </source>
</evidence>
<dbReference type="SUPFAM" id="SSF54236">
    <property type="entry name" value="Ubiquitin-like"/>
    <property type="match status" value="1"/>
</dbReference>
<dbReference type="Proteomes" id="UP000678499">
    <property type="component" value="Unassembled WGS sequence"/>
</dbReference>
<dbReference type="SUPFAM" id="SSF50156">
    <property type="entry name" value="PDZ domain-like"/>
    <property type="match status" value="1"/>
</dbReference>
<evidence type="ECO:0000313" key="13">
    <source>
        <dbReference type="EMBL" id="CAD7272736.1"/>
    </source>
</evidence>
<dbReference type="Gene3D" id="2.30.42.10">
    <property type="match status" value="1"/>
</dbReference>
<evidence type="ECO:0000256" key="2">
    <source>
        <dbReference type="ARBA" id="ARBA00004245"/>
    </source>
</evidence>
<dbReference type="PANTHER" id="PTHR12431">
    <property type="entry name" value="SORTING NEXIN 17 AND 27"/>
    <property type="match status" value="1"/>
</dbReference>
<evidence type="ECO:0008006" key="15">
    <source>
        <dbReference type="Google" id="ProtNLM"/>
    </source>
</evidence>
<dbReference type="CDD" id="cd13338">
    <property type="entry name" value="FERM-like_C_SNX27"/>
    <property type="match status" value="1"/>
</dbReference>
<dbReference type="InterPro" id="IPR037835">
    <property type="entry name" value="SNX27_RA"/>
</dbReference>
<dbReference type="CDD" id="cd06886">
    <property type="entry name" value="PX_SNX27"/>
    <property type="match status" value="1"/>
</dbReference>
<protein>
    <recommendedName>
        <fullName evidence="15">Sorting nexin-27</fullName>
    </recommendedName>
</protein>
<dbReference type="FunFam" id="2.30.42.10:FF:000061">
    <property type="entry name" value="sorting nexin-27 isoform X2"/>
    <property type="match status" value="1"/>
</dbReference>
<dbReference type="Gene3D" id="3.30.1520.10">
    <property type="entry name" value="Phox-like domain"/>
    <property type="match status" value="1"/>
</dbReference>
<dbReference type="GO" id="GO:0030833">
    <property type="term" value="P:regulation of actin filament polymerization"/>
    <property type="evidence" value="ECO:0007669"/>
    <property type="project" value="InterPro"/>
</dbReference>
<name>A0A7R9BEZ5_9CRUS</name>
<keyword evidence="8" id="KW-0472">Membrane</keyword>
<evidence type="ECO:0000259" key="10">
    <source>
        <dbReference type="PROSITE" id="PS50106"/>
    </source>
</evidence>
<evidence type="ECO:0000313" key="14">
    <source>
        <dbReference type="Proteomes" id="UP000678499"/>
    </source>
</evidence>
<dbReference type="InterPro" id="IPR000159">
    <property type="entry name" value="RA_dom"/>
</dbReference>
<dbReference type="Pfam" id="PF00787">
    <property type="entry name" value="PX"/>
    <property type="match status" value="1"/>
</dbReference>
<dbReference type="InterPro" id="IPR006789">
    <property type="entry name" value="ARPC5"/>
</dbReference>
<evidence type="ECO:0000256" key="1">
    <source>
        <dbReference type="ARBA" id="ARBA00004184"/>
    </source>
</evidence>
<dbReference type="Pfam" id="PF00788">
    <property type="entry name" value="RA"/>
    <property type="match status" value="1"/>
</dbReference>
<evidence type="ECO:0000256" key="6">
    <source>
        <dbReference type="ARBA" id="ARBA00022753"/>
    </source>
</evidence>
<feature type="domain" description="PDZ" evidence="10">
    <location>
        <begin position="140"/>
        <end position="233"/>
    </location>
</feature>
<dbReference type="InterPro" id="IPR037827">
    <property type="entry name" value="SNX27_FERM-like_dom"/>
</dbReference>
<dbReference type="SMART" id="SM00312">
    <property type="entry name" value="PX"/>
    <property type="match status" value="1"/>
</dbReference>
<dbReference type="InterPro" id="IPR029071">
    <property type="entry name" value="Ubiquitin-like_domsf"/>
</dbReference>
<accession>A0A7R9BEZ5</accession>
<evidence type="ECO:0000259" key="12">
    <source>
        <dbReference type="PROSITE" id="PS50200"/>
    </source>
</evidence>
<dbReference type="GO" id="GO:0032456">
    <property type="term" value="P:endocytic recycling"/>
    <property type="evidence" value="ECO:0007669"/>
    <property type="project" value="TreeGrafter"/>
</dbReference>
<reference evidence="13" key="1">
    <citation type="submission" date="2020-11" db="EMBL/GenBank/DDBJ databases">
        <authorList>
            <person name="Tran Van P."/>
        </authorList>
    </citation>
    <scope>NUCLEOTIDE SEQUENCE</scope>
</reference>
<dbReference type="InterPro" id="IPR036743">
    <property type="entry name" value="ARPC5_sf"/>
</dbReference>
<dbReference type="FunFam" id="3.10.20.90:FF:000210">
    <property type="entry name" value="Putative Sorting nexin-27"/>
    <property type="match status" value="1"/>
</dbReference>
<dbReference type="InterPro" id="IPR001683">
    <property type="entry name" value="PX_dom"/>
</dbReference>
<dbReference type="AlphaFoldDB" id="A0A7R9BEZ5"/>
<dbReference type="Gene3D" id="1.20.80.60">
    <property type="match status" value="1"/>
</dbReference>
<comment type="similarity">
    <text evidence="4">Belongs to the ARPC5 family.</text>
</comment>
<evidence type="ECO:0000256" key="8">
    <source>
        <dbReference type="ARBA" id="ARBA00023136"/>
    </source>
</evidence>
<feature type="domain" description="Ras-associating" evidence="12">
    <location>
        <begin position="379"/>
        <end position="463"/>
    </location>
</feature>
<dbReference type="GO" id="GO:0034314">
    <property type="term" value="P:Arp2/3 complex-mediated actin nucleation"/>
    <property type="evidence" value="ECO:0007669"/>
    <property type="project" value="InterPro"/>
</dbReference>
<dbReference type="Pfam" id="PF00595">
    <property type="entry name" value="PDZ"/>
    <property type="match status" value="1"/>
</dbReference>
<proteinExistence type="inferred from homology"/>
<dbReference type="EMBL" id="CAJPEX010000057">
    <property type="protein sequence ID" value="CAG0912888.1"/>
    <property type="molecule type" value="Genomic_DNA"/>
</dbReference>
<dbReference type="GO" id="GO:0005769">
    <property type="term" value="C:early endosome"/>
    <property type="evidence" value="ECO:0007669"/>
    <property type="project" value="UniProtKB-SubCell"/>
</dbReference>
<keyword evidence="6" id="KW-0967">Endosome</keyword>
<dbReference type="FunFam" id="3.30.1520.10:FF:000003">
    <property type="entry name" value="sorting nexin-27 isoform X2"/>
    <property type="match status" value="1"/>
</dbReference>
<evidence type="ECO:0000256" key="4">
    <source>
        <dbReference type="ARBA" id="ARBA00006084"/>
    </source>
</evidence>
<evidence type="ECO:0000259" key="11">
    <source>
        <dbReference type="PROSITE" id="PS50195"/>
    </source>
</evidence>
<keyword evidence="5" id="KW-0963">Cytoplasm</keyword>
<keyword evidence="14" id="KW-1185">Reference proteome</keyword>
<dbReference type="InterPro" id="IPR036871">
    <property type="entry name" value="PX_dom_sf"/>
</dbReference>
<keyword evidence="9" id="KW-0206">Cytoskeleton</keyword>
<dbReference type="PROSITE" id="PS50195">
    <property type="entry name" value="PX"/>
    <property type="match status" value="1"/>
</dbReference>
<evidence type="ECO:0000256" key="7">
    <source>
        <dbReference type="ARBA" id="ARBA00023121"/>
    </source>
</evidence>
<dbReference type="PROSITE" id="PS50106">
    <property type="entry name" value="PDZ"/>
    <property type="match status" value="1"/>
</dbReference>
<dbReference type="CDD" id="cd01777">
    <property type="entry name" value="FERM_F1_SNX27"/>
    <property type="match status" value="1"/>
</dbReference>
<dbReference type="Pfam" id="PF04699">
    <property type="entry name" value="P16-Arc"/>
    <property type="match status" value="1"/>
</dbReference>